<feature type="transmembrane region" description="Helical" evidence="7">
    <location>
        <begin position="12"/>
        <end position="33"/>
    </location>
</feature>
<dbReference type="PANTHER" id="PTHR36964:SF1">
    <property type="entry name" value="PROTEIN-METHIONINE-SULFOXIDE REDUCTASE HEME-BINDING SUBUNIT MSRQ"/>
    <property type="match status" value="1"/>
</dbReference>
<comment type="similarity">
    <text evidence="7">Belongs to the MsrQ family.</text>
</comment>
<keyword evidence="4 7" id="KW-1133">Transmembrane helix</keyword>
<comment type="function">
    <text evidence="7">Part of the MsrPQ system that repairs oxidized periplasmic proteins containing methionine sulfoxide residues (Met-O), using respiratory chain electrons. Thus protects these proteins from oxidative-stress damage caused by reactive species of oxygen and chlorine generated by the host defense mechanisms. MsrPQ is essential for the maintenance of envelope integrity under bleach stress, rescuing a wide series of structurally unrelated periplasmic proteins from methionine oxidation. MsrQ provides electrons for reduction to the reductase catalytic subunit MsrP, using the quinone pool of the respiratory chain.</text>
</comment>
<dbReference type="GO" id="GO:0046872">
    <property type="term" value="F:metal ion binding"/>
    <property type="evidence" value="ECO:0007669"/>
    <property type="project" value="UniProtKB-KW"/>
</dbReference>
<evidence type="ECO:0000256" key="7">
    <source>
        <dbReference type="HAMAP-Rule" id="MF_01207"/>
    </source>
</evidence>
<evidence type="ECO:0000256" key="3">
    <source>
        <dbReference type="ARBA" id="ARBA00022692"/>
    </source>
</evidence>
<dbReference type="Proteomes" id="UP000219467">
    <property type="component" value="Unassembled WGS sequence"/>
</dbReference>
<dbReference type="InterPro" id="IPR013130">
    <property type="entry name" value="Fe3_Rdtase_TM_dom"/>
</dbReference>
<dbReference type="GO" id="GO:0016679">
    <property type="term" value="F:oxidoreductase activity, acting on diphenols and related substances as donors"/>
    <property type="evidence" value="ECO:0007669"/>
    <property type="project" value="TreeGrafter"/>
</dbReference>
<dbReference type="OrthoDB" id="9788328at2"/>
<evidence type="ECO:0000256" key="1">
    <source>
        <dbReference type="ARBA" id="ARBA00004141"/>
    </source>
</evidence>
<comment type="cofactor">
    <cofactor evidence="7">
        <name>FMN</name>
        <dbReference type="ChEBI" id="CHEBI:58210"/>
    </cofactor>
    <text evidence="7">Binds 1 FMN per subunit.</text>
</comment>
<comment type="cofactor">
    <cofactor evidence="7">
        <name>heme b</name>
        <dbReference type="ChEBI" id="CHEBI:60344"/>
    </cofactor>
    <text evidence="7">Binds 1 heme b (iron(II)-protoporphyrin IX) group per subunit.</text>
</comment>
<evidence type="ECO:0000313" key="9">
    <source>
        <dbReference type="EMBL" id="SNX72239.1"/>
    </source>
</evidence>
<keyword evidence="7" id="KW-0285">Flavoprotein</keyword>
<dbReference type="GO" id="GO:0005886">
    <property type="term" value="C:plasma membrane"/>
    <property type="evidence" value="ECO:0007669"/>
    <property type="project" value="UniProtKB-SubCell"/>
</dbReference>
<evidence type="ECO:0000256" key="4">
    <source>
        <dbReference type="ARBA" id="ARBA00022989"/>
    </source>
</evidence>
<keyword evidence="2 7" id="KW-0813">Transport</keyword>
<dbReference type="EMBL" id="OAOQ01000012">
    <property type="protein sequence ID" value="SNX72239.1"/>
    <property type="molecule type" value="Genomic_DNA"/>
</dbReference>
<evidence type="ECO:0000259" key="8">
    <source>
        <dbReference type="Pfam" id="PF01794"/>
    </source>
</evidence>
<keyword evidence="3 7" id="KW-0812">Transmembrane</keyword>
<evidence type="ECO:0000313" key="10">
    <source>
        <dbReference type="Proteomes" id="UP000219467"/>
    </source>
</evidence>
<feature type="domain" description="Ferric oxidoreductase" evidence="8">
    <location>
        <begin position="54"/>
        <end position="163"/>
    </location>
</feature>
<keyword evidence="7" id="KW-0288">FMN</keyword>
<dbReference type="InterPro" id="IPR022837">
    <property type="entry name" value="MsrQ-like"/>
</dbReference>
<keyword evidence="7" id="KW-1003">Cell membrane</keyword>
<keyword evidence="10" id="KW-1185">Reference proteome</keyword>
<comment type="subcellular location">
    <subcellularLocation>
        <location evidence="7">Cell membrane</location>
        <topology evidence="7">Multi-pass membrane protein</topology>
    </subcellularLocation>
    <subcellularLocation>
        <location evidence="1">Membrane</location>
        <topology evidence="1">Multi-pass membrane protein</topology>
    </subcellularLocation>
</comment>
<feature type="transmembrane region" description="Helical" evidence="7">
    <location>
        <begin position="118"/>
        <end position="134"/>
    </location>
</feature>
<feature type="transmembrane region" description="Helical" evidence="7">
    <location>
        <begin position="53"/>
        <end position="70"/>
    </location>
</feature>
<name>A0A285CXH3_9RHOB</name>
<dbReference type="GO" id="GO:0030091">
    <property type="term" value="P:protein repair"/>
    <property type="evidence" value="ECO:0007669"/>
    <property type="project" value="UniProtKB-UniRule"/>
</dbReference>
<reference evidence="10" key="1">
    <citation type="submission" date="2017-08" db="EMBL/GenBank/DDBJ databases">
        <authorList>
            <person name="Varghese N."/>
            <person name="Submissions S."/>
        </authorList>
    </citation>
    <scope>NUCLEOTIDE SEQUENCE [LARGE SCALE GENOMIC DNA]</scope>
    <source>
        <strain evidence="10">JA234</strain>
    </source>
</reference>
<feature type="transmembrane region" description="Helical" evidence="7">
    <location>
        <begin position="82"/>
        <end position="98"/>
    </location>
</feature>
<feature type="transmembrane region" description="Helical" evidence="7">
    <location>
        <begin position="180"/>
        <end position="198"/>
    </location>
</feature>
<sequence length="202" mass="21691">MIAQRINGALRPVPTGALYALGLVPLAILVAQAVTGGLGIDPVKVIEHRLGEVALQFLVAGLAITPLRRWTGVNLIRFRRAVGLLAFLYACLHLAVWVTLDLQFRWAEIGADIAKRPYITLGMAALVAMSPLALTSNTLAIRSLGAAAWGRLHRLTYLVALLAALHFLLLVKAWPVEPMVYLGLVLALLAVRAIGSPARASR</sequence>
<proteinExistence type="inferred from homology"/>
<keyword evidence="6 7" id="KW-0472">Membrane</keyword>
<dbReference type="NCBIfam" id="NF003833">
    <property type="entry name" value="PRK05419.1-5"/>
    <property type="match status" value="1"/>
</dbReference>
<organism evidence="9 10">
    <name type="scientific">Cereibacter ovatus</name>
    <dbReference type="NCBI Taxonomy" id="439529"/>
    <lineage>
        <taxon>Bacteria</taxon>
        <taxon>Pseudomonadati</taxon>
        <taxon>Pseudomonadota</taxon>
        <taxon>Alphaproteobacteria</taxon>
        <taxon>Rhodobacterales</taxon>
        <taxon>Paracoccaceae</taxon>
        <taxon>Cereibacter</taxon>
    </lineage>
</organism>
<dbReference type="GO" id="GO:0020037">
    <property type="term" value="F:heme binding"/>
    <property type="evidence" value="ECO:0007669"/>
    <property type="project" value="UniProtKB-UniRule"/>
</dbReference>
<comment type="subunit">
    <text evidence="7">Heterodimer of a catalytic subunit (MsrP) and a heme-binding subunit (MsrQ).</text>
</comment>
<dbReference type="RefSeq" id="WP_097031007.1">
    <property type="nucleotide sequence ID" value="NZ_OAOQ01000012.1"/>
</dbReference>
<keyword evidence="7" id="KW-0479">Metal-binding</keyword>
<dbReference type="GO" id="GO:0009055">
    <property type="term" value="F:electron transfer activity"/>
    <property type="evidence" value="ECO:0007669"/>
    <property type="project" value="UniProtKB-UniRule"/>
</dbReference>
<keyword evidence="5 7" id="KW-0408">Iron</keyword>
<dbReference type="AlphaFoldDB" id="A0A285CXH3"/>
<accession>A0A285CXH3</accession>
<feature type="transmembrane region" description="Helical" evidence="7">
    <location>
        <begin position="155"/>
        <end position="174"/>
    </location>
</feature>
<evidence type="ECO:0000256" key="5">
    <source>
        <dbReference type="ARBA" id="ARBA00023004"/>
    </source>
</evidence>
<evidence type="ECO:0000256" key="2">
    <source>
        <dbReference type="ARBA" id="ARBA00022448"/>
    </source>
</evidence>
<dbReference type="Pfam" id="PF01794">
    <property type="entry name" value="Ferric_reduct"/>
    <property type="match status" value="1"/>
</dbReference>
<gene>
    <name evidence="7" type="primary">msrQ</name>
    <name evidence="9" type="ORF">SAMN05878503_1121</name>
</gene>
<dbReference type="PANTHER" id="PTHR36964">
    <property type="entry name" value="PROTEIN-METHIONINE-SULFOXIDE REDUCTASE HEME-BINDING SUBUNIT MSRQ"/>
    <property type="match status" value="1"/>
</dbReference>
<keyword evidence="7" id="KW-0249">Electron transport</keyword>
<keyword evidence="7" id="KW-0349">Heme</keyword>
<dbReference type="GO" id="GO:0010181">
    <property type="term" value="F:FMN binding"/>
    <property type="evidence" value="ECO:0007669"/>
    <property type="project" value="UniProtKB-UniRule"/>
</dbReference>
<protein>
    <recommendedName>
        <fullName evidence="7">Protein-methionine-sulfoxide reductase heme-binding subunit MsrQ</fullName>
    </recommendedName>
    <alternativeName>
        <fullName evidence="7">Flavocytochrome MsrQ</fullName>
    </alternativeName>
</protein>
<evidence type="ECO:0000256" key="6">
    <source>
        <dbReference type="ARBA" id="ARBA00023136"/>
    </source>
</evidence>
<dbReference type="HAMAP" id="MF_01207">
    <property type="entry name" value="MsrQ"/>
    <property type="match status" value="1"/>
</dbReference>